<evidence type="ECO:0000313" key="5">
    <source>
        <dbReference type="Proteomes" id="UP000215224"/>
    </source>
</evidence>
<reference evidence="4 5" key="1">
    <citation type="submission" date="2016-12" db="EMBL/GenBank/DDBJ databases">
        <title>The whole genome sequencing and assembly of Bacillus cohnii DSM 6307T strain.</title>
        <authorList>
            <person name="Lee Y.-J."/>
            <person name="Yi H."/>
            <person name="Bahn Y.-S."/>
            <person name="Kim J.F."/>
            <person name="Lee D.-W."/>
        </authorList>
    </citation>
    <scope>NUCLEOTIDE SEQUENCE [LARGE SCALE GENOMIC DNA]</scope>
    <source>
        <strain evidence="4 5">DSM 6307</strain>
    </source>
</reference>
<dbReference type="KEGG" id="bcoh:BC6307_24430"/>
<keyword evidence="5" id="KW-1185">Reference proteome</keyword>
<sequence>MAIIIIYLISLLGITHSAYAIERKVYDYAELLTEQEIDSLEALANELGAERETDFIIVTTNESGIDVMEYTQDFYDEIAPGYDKPHGNTAILTIDMQGREIYLAGFYKAETYLDDARLDQIRDQITPTLSSGNFYQAAQDFIVLSHEFMGQEPEQHSENGYENHNSAPSPNTYYDSNYSNGDNILFNTWFQIIVSLIVGGVVVCIMAFNMGGRVTVNARTYMDANTSRVLHRKDQYIRTTVTKRRKPQQKSGGGGGGGGITRGGHSHSGSRGGF</sequence>
<dbReference type="Gene3D" id="3.10.310.50">
    <property type="match status" value="1"/>
</dbReference>
<protein>
    <recommendedName>
        <fullName evidence="3">TPM domain-containing protein</fullName>
    </recommendedName>
</protein>
<accession>A0A223KYB4</accession>
<evidence type="ECO:0000256" key="1">
    <source>
        <dbReference type="SAM" id="MobiDB-lite"/>
    </source>
</evidence>
<dbReference type="EMBL" id="CP018866">
    <property type="protein sequence ID" value="AST94472.1"/>
    <property type="molecule type" value="Genomic_DNA"/>
</dbReference>
<keyword evidence="2" id="KW-1133">Transmembrane helix</keyword>
<dbReference type="Pfam" id="PF04536">
    <property type="entry name" value="TPM_phosphatase"/>
    <property type="match status" value="1"/>
</dbReference>
<organism evidence="4 5">
    <name type="scientific">Sutcliffiella cohnii</name>
    <dbReference type="NCBI Taxonomy" id="33932"/>
    <lineage>
        <taxon>Bacteria</taxon>
        <taxon>Bacillati</taxon>
        <taxon>Bacillota</taxon>
        <taxon>Bacilli</taxon>
        <taxon>Bacillales</taxon>
        <taxon>Bacillaceae</taxon>
        <taxon>Sutcliffiella</taxon>
    </lineage>
</organism>
<evidence type="ECO:0000259" key="3">
    <source>
        <dbReference type="Pfam" id="PF04536"/>
    </source>
</evidence>
<feature type="compositionally biased region" description="Gly residues" evidence="1">
    <location>
        <begin position="251"/>
        <end position="262"/>
    </location>
</feature>
<dbReference type="STRING" id="1314751.GCA_001591425_02125"/>
<feature type="domain" description="TPM" evidence="3">
    <location>
        <begin position="25"/>
        <end position="142"/>
    </location>
</feature>
<dbReference type="Proteomes" id="UP000215224">
    <property type="component" value="Chromosome"/>
</dbReference>
<proteinExistence type="predicted"/>
<evidence type="ECO:0000256" key="2">
    <source>
        <dbReference type="SAM" id="Phobius"/>
    </source>
</evidence>
<keyword evidence="2" id="KW-0472">Membrane</keyword>
<feature type="transmembrane region" description="Helical" evidence="2">
    <location>
        <begin position="189"/>
        <end position="209"/>
    </location>
</feature>
<gene>
    <name evidence="4" type="ORF">BC6307_24430</name>
</gene>
<dbReference type="AlphaFoldDB" id="A0A223KYB4"/>
<evidence type="ECO:0000313" key="4">
    <source>
        <dbReference type="EMBL" id="AST94472.1"/>
    </source>
</evidence>
<name>A0A223KYB4_9BACI</name>
<dbReference type="RefSeq" id="WP_066415760.1">
    <property type="nucleotide sequence ID" value="NZ_CP018866.1"/>
</dbReference>
<dbReference type="InterPro" id="IPR007621">
    <property type="entry name" value="TPM_dom"/>
</dbReference>
<feature type="region of interest" description="Disordered" evidence="1">
    <location>
        <begin position="239"/>
        <end position="274"/>
    </location>
</feature>
<keyword evidence="2" id="KW-0812">Transmembrane</keyword>